<dbReference type="Gene3D" id="3.30.1920.10">
    <property type="entry name" value="Baseplate protein-like domains - 2 layer sandwich fold"/>
    <property type="match status" value="1"/>
</dbReference>
<protein>
    <submittedName>
        <fullName evidence="1">Uncharacterized protein</fullName>
    </submittedName>
</protein>
<dbReference type="Proteomes" id="UP000276301">
    <property type="component" value="Unassembled WGS sequence"/>
</dbReference>
<sequence>MAELTGEWSCTVKDSADNAVLLPAPIEWEIVKSLDSPAHSFEGIFPCAHACGDLRSVEVKIGGRTLFSGRLDEAAVTEDADGRRLKLIARSIGAVLLDNEALPQTYTTGLSLTELFDEHIRPYGFSTLITDFDVFFNQYQILKGTSEWEALSNFFRNGSQGIARIDDAGQVVCKMNPGEGSFHRISNRDAGAQRYTCLKITDNRYSPITRFVIRDDDGAYSYAYNNPETSALGLVRKRYLIPSVEYTLTPTGGQIDAMLRIRRSMLGKRVVTVTCPGLLDIAVCDTASVSGGYETFEGLLVHQVRHRLASSGASTELTLVDRDYL</sequence>
<reference evidence="1 2" key="1">
    <citation type="submission" date="2018-10" db="EMBL/GenBank/DDBJ databases">
        <title>Anaerotruncus faecis sp. nov., isolated from human feces.</title>
        <authorList>
            <person name="Wang Y.-J."/>
        </authorList>
    </citation>
    <scope>NUCLEOTIDE SEQUENCE [LARGE SCALE GENOMIC DNA]</scope>
    <source>
        <strain evidence="1 2">22A2-44</strain>
    </source>
</reference>
<dbReference type="AlphaFoldDB" id="A0A498CLB0"/>
<name>A0A498CLB0_9FIRM</name>
<dbReference type="SUPFAM" id="SSF69279">
    <property type="entry name" value="Phage tail proteins"/>
    <property type="match status" value="1"/>
</dbReference>
<dbReference type="Gene3D" id="2.30.300.10">
    <property type="entry name" value="Baseplate protein-like domain - beta roll fold"/>
    <property type="match status" value="1"/>
</dbReference>
<evidence type="ECO:0000313" key="2">
    <source>
        <dbReference type="Proteomes" id="UP000276301"/>
    </source>
</evidence>
<proteinExistence type="predicted"/>
<organism evidence="1 2">
    <name type="scientific">Anaerotruncus massiliensis</name>
    <name type="common">ex Liu et al. 2021</name>
    <dbReference type="NCBI Taxonomy" id="2321404"/>
    <lineage>
        <taxon>Bacteria</taxon>
        <taxon>Bacillati</taxon>
        <taxon>Bacillota</taxon>
        <taxon>Clostridia</taxon>
        <taxon>Eubacteriales</taxon>
        <taxon>Oscillospiraceae</taxon>
        <taxon>Anaerotruncus</taxon>
    </lineage>
</organism>
<dbReference type="RefSeq" id="WP_121587149.1">
    <property type="nucleotide sequence ID" value="NZ_RCHT01000019.1"/>
</dbReference>
<gene>
    <name evidence="1" type="ORF">D4A47_09850</name>
</gene>
<dbReference type="EMBL" id="RCHT01000019">
    <property type="protein sequence ID" value="RLL09657.1"/>
    <property type="molecule type" value="Genomic_DNA"/>
</dbReference>
<comment type="caution">
    <text evidence="1">The sequence shown here is derived from an EMBL/GenBank/DDBJ whole genome shotgun (WGS) entry which is preliminary data.</text>
</comment>
<keyword evidence="2" id="KW-1185">Reference proteome</keyword>
<dbReference type="Gene3D" id="3.55.50.10">
    <property type="entry name" value="Baseplate protein-like domains"/>
    <property type="match status" value="1"/>
</dbReference>
<dbReference type="InterPro" id="IPR023399">
    <property type="entry name" value="Baseplate-like_2-layer_sand"/>
</dbReference>
<evidence type="ECO:0000313" key="1">
    <source>
        <dbReference type="EMBL" id="RLL09657.1"/>
    </source>
</evidence>
<accession>A0A498CLB0</accession>